<dbReference type="HAMAP" id="MF_01940">
    <property type="entry name" value="RNA_CPDase"/>
    <property type="match status" value="1"/>
</dbReference>
<feature type="domain" description="Phosphoesterase HXTX" evidence="3">
    <location>
        <begin position="13"/>
        <end position="94"/>
    </location>
</feature>
<comment type="function">
    <text evidence="2">Hydrolyzes RNA 2',3'-cyclic phosphodiester to an RNA 2'-phosphomonoester.</text>
</comment>
<dbReference type="InterPro" id="IPR014051">
    <property type="entry name" value="Phosphoesterase_HXTX"/>
</dbReference>
<accession>A0A4Y7REJ9</accession>
<evidence type="ECO:0000313" key="4">
    <source>
        <dbReference type="EMBL" id="TEB07201.1"/>
    </source>
</evidence>
<dbReference type="InterPro" id="IPR004175">
    <property type="entry name" value="RNA_CPDase"/>
</dbReference>
<dbReference type="Gene3D" id="3.90.1140.10">
    <property type="entry name" value="Cyclic phosphodiesterase"/>
    <property type="match status" value="1"/>
</dbReference>
<dbReference type="EMBL" id="QFGA01000001">
    <property type="protein sequence ID" value="TEB07201.1"/>
    <property type="molecule type" value="Genomic_DNA"/>
</dbReference>
<dbReference type="SUPFAM" id="SSF55144">
    <property type="entry name" value="LigT-like"/>
    <property type="match status" value="1"/>
</dbReference>
<dbReference type="PANTHER" id="PTHR35561:SF1">
    <property type="entry name" value="RNA 2',3'-CYCLIC PHOSPHODIESTERASE"/>
    <property type="match status" value="1"/>
</dbReference>
<dbReference type="Pfam" id="PF02834">
    <property type="entry name" value="LigT_PEase"/>
    <property type="match status" value="2"/>
</dbReference>
<comment type="caution">
    <text evidence="4">The sequence shown here is derived from an EMBL/GenBank/DDBJ whole genome shotgun (WGS) entry which is preliminary data.</text>
</comment>
<feature type="active site" description="Proton donor" evidence="2">
    <location>
        <position position="43"/>
    </location>
</feature>
<feature type="short sequence motif" description="HXTX 2" evidence="2">
    <location>
        <begin position="130"/>
        <end position="133"/>
    </location>
</feature>
<proteinExistence type="inferred from homology"/>
<dbReference type="GO" id="GO:0004113">
    <property type="term" value="F:2',3'-cyclic-nucleotide 3'-phosphodiesterase activity"/>
    <property type="evidence" value="ECO:0007669"/>
    <property type="project" value="InterPro"/>
</dbReference>
<evidence type="ECO:0000313" key="5">
    <source>
        <dbReference type="Proteomes" id="UP000298324"/>
    </source>
</evidence>
<dbReference type="EC" id="3.1.4.58" evidence="2"/>
<keyword evidence="4" id="KW-0436">Ligase</keyword>
<dbReference type="GO" id="GO:0016874">
    <property type="term" value="F:ligase activity"/>
    <property type="evidence" value="ECO:0007669"/>
    <property type="project" value="UniProtKB-KW"/>
</dbReference>
<comment type="similarity">
    <text evidence="2">Belongs to the 2H phosphoesterase superfamily. ThpR family.</text>
</comment>
<sequence>MRQMRLFIAVNFPEEIKRTLGAFIRSLSQIPSDLKWVREENLHLTVQFLGNVPEEQVPAVSMALQKSVTGIAPFRLVLKGAGAFPSVERPRVLWVGIGGETAPLLILQRQVQREMGFMGFEPEKRKFSPHLTLARARSPYGFIDVMEKAREDTGKAFGTVRIDSIELMLSDLQAKGPSYFVLSRAPLS</sequence>
<evidence type="ECO:0000259" key="3">
    <source>
        <dbReference type="Pfam" id="PF02834"/>
    </source>
</evidence>
<name>A0A4Y7REJ9_9FIRM</name>
<dbReference type="NCBIfam" id="TIGR02258">
    <property type="entry name" value="2_5_ligase"/>
    <property type="match status" value="1"/>
</dbReference>
<feature type="short sequence motif" description="HXTX 1" evidence="2">
    <location>
        <begin position="43"/>
        <end position="46"/>
    </location>
</feature>
<reference evidence="4 5" key="1">
    <citation type="journal article" date="2018" name="Environ. Microbiol.">
        <title>Novel energy conservation strategies and behaviour of Pelotomaculum schinkii driving syntrophic propionate catabolism.</title>
        <authorList>
            <person name="Hidalgo-Ahumada C.A.P."/>
            <person name="Nobu M.K."/>
            <person name="Narihiro T."/>
            <person name="Tamaki H."/>
            <person name="Liu W.T."/>
            <person name="Kamagata Y."/>
            <person name="Stams A.J.M."/>
            <person name="Imachi H."/>
            <person name="Sousa D.Z."/>
        </authorList>
    </citation>
    <scope>NUCLEOTIDE SEQUENCE [LARGE SCALE GENOMIC DNA]</scope>
    <source>
        <strain evidence="4 5">HH</strain>
    </source>
</reference>
<protein>
    <recommendedName>
        <fullName evidence="2">RNA 2',3'-cyclic phosphodiesterase</fullName>
        <shortName evidence="2">RNA 2',3'-CPDase</shortName>
        <ecNumber evidence="2">3.1.4.58</ecNumber>
    </recommendedName>
</protein>
<feature type="active site" description="Proton acceptor" evidence="2">
    <location>
        <position position="130"/>
    </location>
</feature>
<keyword evidence="5" id="KW-1185">Reference proteome</keyword>
<feature type="domain" description="Phosphoesterase HXTX" evidence="3">
    <location>
        <begin position="103"/>
        <end position="177"/>
    </location>
</feature>
<gene>
    <name evidence="4" type="primary">ligT</name>
    <name evidence="4" type="ORF">Psch_00748</name>
</gene>
<evidence type="ECO:0000256" key="2">
    <source>
        <dbReference type="HAMAP-Rule" id="MF_01940"/>
    </source>
</evidence>
<dbReference type="GO" id="GO:0008664">
    <property type="term" value="F:RNA 2',3'-cyclic 3'-phosphodiesterase activity"/>
    <property type="evidence" value="ECO:0007669"/>
    <property type="project" value="UniProtKB-EC"/>
</dbReference>
<dbReference type="InterPro" id="IPR009097">
    <property type="entry name" value="Cyclic_Pdiesterase"/>
</dbReference>
<dbReference type="AlphaFoldDB" id="A0A4Y7REJ9"/>
<organism evidence="4 5">
    <name type="scientific">Pelotomaculum schinkii</name>
    <dbReference type="NCBI Taxonomy" id="78350"/>
    <lineage>
        <taxon>Bacteria</taxon>
        <taxon>Bacillati</taxon>
        <taxon>Bacillota</taxon>
        <taxon>Clostridia</taxon>
        <taxon>Eubacteriales</taxon>
        <taxon>Desulfotomaculaceae</taxon>
        <taxon>Pelotomaculum</taxon>
    </lineage>
</organism>
<dbReference type="PANTHER" id="PTHR35561">
    <property type="entry name" value="RNA 2',3'-CYCLIC PHOSPHODIESTERASE"/>
    <property type="match status" value="1"/>
</dbReference>
<comment type="catalytic activity">
    <reaction evidence="2">
        <text>a 3'-end 2',3'-cyclophospho-ribonucleotide-RNA + H2O = a 3'-end 2'-phospho-ribonucleotide-RNA + H(+)</text>
        <dbReference type="Rhea" id="RHEA:11828"/>
        <dbReference type="Rhea" id="RHEA-COMP:10464"/>
        <dbReference type="Rhea" id="RHEA-COMP:17353"/>
        <dbReference type="ChEBI" id="CHEBI:15377"/>
        <dbReference type="ChEBI" id="CHEBI:15378"/>
        <dbReference type="ChEBI" id="CHEBI:83064"/>
        <dbReference type="ChEBI" id="CHEBI:173113"/>
        <dbReference type="EC" id="3.1.4.58"/>
    </reaction>
</comment>
<dbReference type="Proteomes" id="UP000298324">
    <property type="component" value="Unassembled WGS sequence"/>
</dbReference>
<evidence type="ECO:0000256" key="1">
    <source>
        <dbReference type="ARBA" id="ARBA00022801"/>
    </source>
</evidence>
<keyword evidence="1 2" id="KW-0378">Hydrolase</keyword>